<dbReference type="FunCoup" id="A0A448YRA9">
    <property type="interactions" value="681"/>
</dbReference>
<evidence type="ECO:0000256" key="8">
    <source>
        <dbReference type="ARBA" id="ARBA00023002"/>
    </source>
</evidence>
<feature type="region of interest" description="Disordered" evidence="23">
    <location>
        <begin position="324"/>
        <end position="345"/>
    </location>
</feature>
<comment type="catalytic activity">
    <reaction evidence="16 21">
        <text>holo-[ACP] + malonyl-CoA = malonyl-[ACP] + CoA</text>
        <dbReference type="Rhea" id="RHEA:41792"/>
        <dbReference type="Rhea" id="RHEA-COMP:9623"/>
        <dbReference type="Rhea" id="RHEA-COMP:9685"/>
        <dbReference type="ChEBI" id="CHEBI:57287"/>
        <dbReference type="ChEBI" id="CHEBI:57384"/>
        <dbReference type="ChEBI" id="CHEBI:64479"/>
        <dbReference type="ChEBI" id="CHEBI:78449"/>
        <dbReference type="EC" id="2.3.1.39"/>
    </reaction>
</comment>
<dbReference type="EC" id="3.1.2.14" evidence="21"/>
<dbReference type="FunFam" id="3.40.366.10:FF:000006">
    <property type="entry name" value="Fatty acid synthase beta subunit dehydratase"/>
    <property type="match status" value="1"/>
</dbReference>
<dbReference type="FunFam" id="3.20.20.70:FF:000078">
    <property type="entry name" value="Fatty acid synthase beta subunit dehydratase"/>
    <property type="match status" value="1"/>
</dbReference>
<dbReference type="Pfam" id="PF13452">
    <property type="entry name" value="FAS1_DH_region"/>
    <property type="match status" value="1"/>
</dbReference>
<evidence type="ECO:0000256" key="20">
    <source>
        <dbReference type="ARBA" id="ARBA00058855"/>
    </source>
</evidence>
<dbReference type="SUPFAM" id="SSF52151">
    <property type="entry name" value="FabD/lysophospholipase-like"/>
    <property type="match status" value="2"/>
</dbReference>
<dbReference type="GO" id="GO:0004318">
    <property type="term" value="F:enoyl-[acyl-carrier-protein] reductase (NADH) activity"/>
    <property type="evidence" value="ECO:0007669"/>
    <property type="project" value="UniProtKB-UniRule"/>
</dbReference>
<dbReference type="Pfam" id="PF17828">
    <property type="entry name" value="FAS_N"/>
    <property type="match status" value="1"/>
</dbReference>
<feature type="domain" description="Malonyl-CoA:ACP transacylase (MAT)" evidence="24">
    <location>
        <begin position="1678"/>
        <end position="2032"/>
    </location>
</feature>
<dbReference type="InterPro" id="IPR016035">
    <property type="entry name" value="Acyl_Trfase/lysoPLipase"/>
</dbReference>
<evidence type="ECO:0000256" key="16">
    <source>
        <dbReference type="ARBA" id="ARBA00048462"/>
    </source>
</evidence>
<evidence type="ECO:0000256" key="10">
    <source>
        <dbReference type="ARBA" id="ARBA00023098"/>
    </source>
</evidence>
<dbReference type="Gene3D" id="6.20.240.10">
    <property type="match status" value="1"/>
</dbReference>
<keyword evidence="10 21" id="KW-0443">Lipid metabolism</keyword>
<evidence type="ECO:0000313" key="25">
    <source>
        <dbReference type="EMBL" id="VEU23428.1"/>
    </source>
</evidence>
<dbReference type="Gene3D" id="3.20.20.70">
    <property type="entry name" value="Aldolase class I"/>
    <property type="match status" value="2"/>
</dbReference>
<dbReference type="EC" id="2.3.1.38" evidence="21"/>
<evidence type="ECO:0000256" key="3">
    <source>
        <dbReference type="ARBA" id="ARBA00022516"/>
    </source>
</evidence>
<dbReference type="InterPro" id="IPR016452">
    <property type="entry name" value="Fas1/AflB-like"/>
</dbReference>
<dbReference type="Proteomes" id="UP000290900">
    <property type="component" value="Unassembled WGS sequence"/>
</dbReference>
<proteinExistence type="inferred from homology"/>
<comment type="catalytic activity">
    <reaction evidence="15 21">
        <text>acetyl-CoA + n malonyl-CoA + 2n NADPH + 4n H(+) = a long-chain-acyl-CoA + n CoA + n CO2 + 2n NADP(+).</text>
        <dbReference type="EC" id="2.3.1.86"/>
    </reaction>
</comment>
<evidence type="ECO:0000256" key="4">
    <source>
        <dbReference type="ARBA" id="ARBA00022679"/>
    </source>
</evidence>
<evidence type="ECO:0000256" key="15">
    <source>
        <dbReference type="ARBA" id="ARBA00048237"/>
    </source>
</evidence>
<dbReference type="Pfam" id="PF00698">
    <property type="entry name" value="Acyl_transf_1"/>
    <property type="match status" value="1"/>
</dbReference>
<comment type="catalytic activity">
    <reaction evidence="18 21">
        <text>a 2,3-saturated acyl-[ACP] + NAD(+) = a (2E)-enoyl-[ACP] + NADH + H(+)</text>
        <dbReference type="Rhea" id="RHEA:10240"/>
        <dbReference type="Rhea" id="RHEA-COMP:9925"/>
        <dbReference type="Rhea" id="RHEA-COMP:9926"/>
        <dbReference type="ChEBI" id="CHEBI:15378"/>
        <dbReference type="ChEBI" id="CHEBI:57540"/>
        <dbReference type="ChEBI" id="CHEBI:57945"/>
        <dbReference type="ChEBI" id="CHEBI:78784"/>
        <dbReference type="ChEBI" id="CHEBI:78785"/>
        <dbReference type="EC" id="1.3.1.9"/>
    </reaction>
</comment>
<evidence type="ECO:0000256" key="2">
    <source>
        <dbReference type="ARBA" id="ARBA00010009"/>
    </source>
</evidence>
<comment type="catalytic activity">
    <reaction evidence="1 21">
        <text>a (3R)-hydroxyacyl-[ACP] = a (2E)-enoyl-[ACP] + H2O</text>
        <dbReference type="Rhea" id="RHEA:13097"/>
        <dbReference type="Rhea" id="RHEA-COMP:9925"/>
        <dbReference type="Rhea" id="RHEA-COMP:9945"/>
        <dbReference type="ChEBI" id="CHEBI:15377"/>
        <dbReference type="ChEBI" id="CHEBI:78784"/>
        <dbReference type="ChEBI" id="CHEBI:78827"/>
        <dbReference type="EC" id="4.2.1.59"/>
    </reaction>
</comment>
<dbReference type="PIRSF" id="PIRSF005562">
    <property type="entry name" value="FAS_yeast_beta"/>
    <property type="match status" value="1"/>
</dbReference>
<dbReference type="FunFam" id="3.10.129.10:FF:000017">
    <property type="entry name" value="Fatty acid synthase beta subunit dehydratase"/>
    <property type="match status" value="1"/>
</dbReference>
<dbReference type="Gene3D" id="1.20.1050.120">
    <property type="match status" value="1"/>
</dbReference>
<dbReference type="InterPro" id="IPR050830">
    <property type="entry name" value="Fungal_FAS"/>
</dbReference>
<keyword evidence="8 21" id="KW-0560">Oxidoreductase</keyword>
<dbReference type="PRINTS" id="PR01483">
    <property type="entry name" value="FASYNTHASE"/>
</dbReference>
<dbReference type="OrthoDB" id="5417908at2759"/>
<organism evidence="25 26">
    <name type="scientific">Brettanomyces naardenensis</name>
    <name type="common">Yeast</name>
    <dbReference type="NCBI Taxonomy" id="13370"/>
    <lineage>
        <taxon>Eukaryota</taxon>
        <taxon>Fungi</taxon>
        <taxon>Dikarya</taxon>
        <taxon>Ascomycota</taxon>
        <taxon>Saccharomycotina</taxon>
        <taxon>Pichiomycetes</taxon>
        <taxon>Pichiales</taxon>
        <taxon>Pichiaceae</taxon>
        <taxon>Brettanomyces</taxon>
    </lineage>
</organism>
<dbReference type="InParanoid" id="A0A448YRA9"/>
<evidence type="ECO:0000256" key="13">
    <source>
        <dbReference type="ARBA" id="ARBA00023268"/>
    </source>
</evidence>
<evidence type="ECO:0000256" key="19">
    <source>
        <dbReference type="ARBA" id="ARBA00048835"/>
    </source>
</evidence>
<reference evidence="25 26" key="1">
    <citation type="submission" date="2018-12" db="EMBL/GenBank/DDBJ databases">
        <authorList>
            <person name="Tiukova I."/>
            <person name="Dainat J."/>
        </authorList>
    </citation>
    <scope>NUCLEOTIDE SEQUENCE [LARGE SCALE GENOMIC DNA]</scope>
</reference>
<dbReference type="InterPro" id="IPR013785">
    <property type="entry name" value="Aldolase_TIM"/>
</dbReference>
<evidence type="ECO:0000256" key="5">
    <source>
        <dbReference type="ARBA" id="ARBA00022801"/>
    </source>
</evidence>
<evidence type="ECO:0000256" key="12">
    <source>
        <dbReference type="ARBA" id="ARBA00023239"/>
    </source>
</evidence>
<evidence type="ECO:0000256" key="21">
    <source>
        <dbReference type="PIRNR" id="PIRNR005562"/>
    </source>
</evidence>
<evidence type="ECO:0000256" key="11">
    <source>
        <dbReference type="ARBA" id="ARBA00023160"/>
    </source>
</evidence>
<keyword evidence="6 21" id="KW-0276">Fatty acid metabolism</keyword>
<keyword evidence="9 21" id="KW-0520">NAD</keyword>
<keyword evidence="12 21" id="KW-0456">Lyase</keyword>
<evidence type="ECO:0000259" key="24">
    <source>
        <dbReference type="SMART" id="SM00827"/>
    </source>
</evidence>
<keyword evidence="4 21" id="KW-0808">Transferase</keyword>
<dbReference type="GO" id="GO:0004313">
    <property type="term" value="F:[acyl-carrier-protein] S-acetyltransferase activity"/>
    <property type="evidence" value="ECO:0007669"/>
    <property type="project" value="UniProtKB-EC"/>
</dbReference>
<dbReference type="InterPro" id="IPR032088">
    <property type="entry name" value="SAT"/>
</dbReference>
<evidence type="ECO:0000313" key="26">
    <source>
        <dbReference type="Proteomes" id="UP000290900"/>
    </source>
</evidence>
<dbReference type="Pfam" id="PF17951">
    <property type="entry name" value="FAS_meander"/>
    <property type="match status" value="1"/>
</dbReference>
<comment type="similarity">
    <text evidence="2 21">Belongs to the fungal fatty acid synthetase subunit beta family.</text>
</comment>
<dbReference type="SUPFAM" id="SSF51412">
    <property type="entry name" value="Inosine monophosphate dehydrogenase (IMPDH)"/>
    <property type="match status" value="1"/>
</dbReference>
<dbReference type="InterPro" id="IPR014043">
    <property type="entry name" value="Acyl_transferase_dom"/>
</dbReference>
<accession>A0A448YRA9</accession>
<dbReference type="Pfam" id="PF01575">
    <property type="entry name" value="MaoC_dehydratas"/>
    <property type="match status" value="1"/>
</dbReference>
<dbReference type="Gene3D" id="3.30.70.2430">
    <property type="match status" value="1"/>
</dbReference>
<dbReference type="Gene3D" id="3.40.366.10">
    <property type="entry name" value="Malonyl-Coenzyme A Acyl Carrier Protein, domain 2"/>
    <property type="match status" value="3"/>
</dbReference>
<comment type="function">
    <text evidence="20 21">Fatty acid synthetase catalyzes the formation of long-chain fatty acids from acetyl-CoA, malonyl-CoA and NADPH. The beta subunit contains domains for: [acyl-carrier-protein] acetyltransferase and malonyltransferase, S-acyl fatty acid synthase thioesterase, enoyl-[acyl-carrier-protein] reductase, and 3-hydroxypalmitoyl-[acyl-carrier-protein] dehydratase.</text>
</comment>
<dbReference type="EMBL" id="CAACVR010000045">
    <property type="protein sequence ID" value="VEU23428.1"/>
    <property type="molecule type" value="Genomic_DNA"/>
</dbReference>
<evidence type="ECO:0000256" key="17">
    <source>
        <dbReference type="ARBA" id="ARBA00048536"/>
    </source>
</evidence>
<evidence type="ECO:0000256" key="1">
    <source>
        <dbReference type="ARBA" id="ARBA00001055"/>
    </source>
</evidence>
<evidence type="ECO:0000256" key="23">
    <source>
        <dbReference type="SAM" id="MobiDB-lite"/>
    </source>
</evidence>
<feature type="active site" description="For acetyltransferase activity" evidence="22">
    <location>
        <position position="280"/>
    </location>
</feature>
<gene>
    <name evidence="25" type="ORF">BRENAR_LOCUS4158</name>
</gene>
<dbReference type="PANTHER" id="PTHR10982">
    <property type="entry name" value="MALONYL COA-ACYL CARRIER PROTEIN TRANSACYLASE"/>
    <property type="match status" value="1"/>
</dbReference>
<keyword evidence="5 21" id="KW-0378">Hydrolase</keyword>
<dbReference type="InterPro" id="IPR039569">
    <property type="entry name" value="FAS1-like_DH_region"/>
</dbReference>
<dbReference type="FunFam" id="3.30.1120.100:FF:000001">
    <property type="entry name" value="Fatty acid synthase beta subunit dehydratase"/>
    <property type="match status" value="1"/>
</dbReference>
<dbReference type="GO" id="GO:0019171">
    <property type="term" value="F:(3R)-hydroxyacyl-[acyl-carrier-protein] dehydratase activity"/>
    <property type="evidence" value="ECO:0007669"/>
    <property type="project" value="UniProtKB-EC"/>
</dbReference>
<dbReference type="GO" id="GO:0004321">
    <property type="term" value="F:fatty-acyl-CoA synthase activity"/>
    <property type="evidence" value="ECO:0007669"/>
    <property type="project" value="UniProtKB-EC"/>
</dbReference>
<dbReference type="Pfam" id="PF22235">
    <property type="entry name" value="FAS1_thioest_ins"/>
    <property type="match status" value="1"/>
</dbReference>
<evidence type="ECO:0000256" key="6">
    <source>
        <dbReference type="ARBA" id="ARBA00022832"/>
    </source>
</evidence>
<dbReference type="Pfam" id="PF16073">
    <property type="entry name" value="SAT"/>
    <property type="match status" value="1"/>
</dbReference>
<dbReference type="FunFam" id="1.20.930.70:FF:000001">
    <property type="entry name" value="Fatty acid synthase beta subunit dehydratase"/>
    <property type="match status" value="1"/>
</dbReference>
<dbReference type="EC" id="4.2.1.59" evidence="21"/>
<keyword evidence="13 21" id="KW-0511">Multifunctional enzyme</keyword>
<evidence type="ECO:0000256" key="14">
    <source>
        <dbReference type="ARBA" id="ARBA00033756"/>
    </source>
</evidence>
<keyword evidence="11 21" id="KW-0275">Fatty acid biosynthesis</keyword>
<dbReference type="EC" id="1.3.1.9" evidence="21"/>
<evidence type="ECO:0000256" key="7">
    <source>
        <dbReference type="ARBA" id="ARBA00022857"/>
    </source>
</evidence>
<dbReference type="Gene3D" id="6.10.250.1850">
    <property type="match status" value="1"/>
</dbReference>
<evidence type="ECO:0000256" key="22">
    <source>
        <dbReference type="PIRSR" id="PIRSR005562-1"/>
    </source>
</evidence>
<dbReference type="Pfam" id="PF08354">
    <property type="entry name" value="Fas1-AflB-like_hel"/>
    <property type="match status" value="1"/>
</dbReference>
<dbReference type="GO" id="GO:0016297">
    <property type="term" value="F:fatty acyl-[ACP] hydrolase activity"/>
    <property type="evidence" value="ECO:0007669"/>
    <property type="project" value="UniProtKB-EC"/>
</dbReference>
<dbReference type="PANTHER" id="PTHR10982:SF21">
    <property type="entry name" value="FATTY ACID SYNTHASE SUBUNIT BETA"/>
    <property type="match status" value="1"/>
</dbReference>
<comment type="subunit">
    <text evidence="14 21">[Alpha(6)beta(6)] hexamers of two multifunctional subunits (alpha and beta).</text>
</comment>
<dbReference type="InterPro" id="IPR002539">
    <property type="entry name" value="MaoC-like_dom"/>
</dbReference>
<dbReference type="Gene3D" id="6.10.60.10">
    <property type="match status" value="1"/>
</dbReference>
<evidence type="ECO:0000256" key="9">
    <source>
        <dbReference type="ARBA" id="ARBA00023027"/>
    </source>
</evidence>
<dbReference type="InterPro" id="IPR013565">
    <property type="entry name" value="Fas1/AflB-like_central"/>
</dbReference>
<sequence>MTINRPLVINHGSLETTILTPQENYLFYQQLTSGFYKSLPEPTEGFAGDDEPATKAELLMKFLGYVAAQSTSIDSEKEEAVKLILDEFETRFLRGQDIHTFAADALADDEFPTSLAKVQNNLIRNYYLGKVFLDRSFGLKFKTGPKSALFNAAAAKGSKVSIYAIFGGQGNTEDYFEELREIYQVYHGLISDFLVKVEAKVQTLIANTPDTDKVYTHGFDLINWLEDPSATPSALHLLSIPVSCPLICAIQLCHYIITCKVMGVHPGQLRSILKGTTGHSQGLVTALAIASADSWPSFEKQAMKAIEFLFFLAVRCTQTYPPTSLAPSTVRDSEEHGEGEPGPMLSIRDLSIEQVNKFVAETNRHLPEAKHTSISLVNGARNMVVTGPPESLYGLNLNLRNAKAPAGLNQTRIPFSQRKLKFSSRFLPITSPFHSHLLTPANKKISEDFEQAGLWFPKEDIAIPVFDTYDGSDLRSFKNGSIPSRVVSLITTLPVHWVKATQFKATHIVDFGPGGASGLGVLTHRNKEGTGVRIIVGGALGSSGDDTEYGYKQELFDIHRSSLKFAPNWLENYRPRLVKTKAGKVYVDTKFSRLLGRPPLMVPGMTPTTVSPDFVAATINAGYHIEIAGGGYFAEDIMTDALKQVATEVRPGSGIGINLIYVNPRMLQWGIPMIKKLREQGFPIQSLTIGAGVPSLEVAAEYIETLQLTHLGLKPGSVDAIAQCITIAKAYPNFPIVIQWTGGRGGGHHSFEDFHQPILQMYGKIRRCSNIVLVAGSGFGSAEDTYPYLTGSWSKQFNYPEMPFDGVLFGSRVMIAKEAHTSPAAKEAIAACPGVPDSEWEATYNKPTGGILTVKSEMGEPIHKIATRAVIFWKEMDDTVFSLPKPKMLEALKKKKSYIISKLNAHFQKPWFGKNAAGEVCDLQDMTYEEVAKRSVDLMFVRKSHRWIDPTLRKFTATFLRRVEERFATKPTTSVIQQFAELDTPDKVIDAVFTKYPDARSQLISAEDRDYFINLCLNPIQKPVPFVPVLDANFEFFFKKDSLWQSEDLEAVVDEDVQRTCILQGPVSTQYTTKVDEPIKDILDNIHEGHIERLLKDEYHNDKKSIPVVEYFTREEAVDIESLEGVTIAKNGKDVTYSIGAVVPDAEKWFKLLAGVSYSWRHAFVSSKVFVQGYNHVSNPARKVLSPAKNLVVKISNVDTPESTVITILEPVKGKHREVVKVSISGEKISMQLIESRTAEGNAVALQLFYTYDPSDGFAPIREVTEGRNTRIKEFYWKVWFGSKIPVDLDFSVDATIDGGSTTITSKDIVELTHAVGNSCEYFVPRPDREQLAPMDFAIIIGWKAIMKAIFPKTVDGDILKLVHLSNSYRMLSGASPLKAGDKVSSDANIVSVVNGPTGKTVRVVGHIFREGSEVMQVTSSFFYRGYYTDFENTFEKTVETPMQVTLNTQKDVAVLKSKEWFHCDGNTDLLGKSLTFRLTSVYKFRSADVYSHVLTTGAVCYELSTKEIKKVAEVVYEAGDSFGNPVVDYLSRNGKPIEQPLMFENHIPLARSLSTKSPGSNETYATVSGDYNPIHVSRVFSSYADLPGTITLGMFSSASIRSLVEMYAADGVAPRVRAYTANFVGMVLPNDELSTTLEHVGMINGRKIVKIETKKIETDEVVLTGEAEIDQPITTFVFTGQGSQEQGMGMDLYKSSEVARSVWDLADKHFIDSYGFSILDIVRNNPKELTIHFGGPEGRAVRENYISMMFEFVGPDGHLKSEKIFKDIDYDTTTYTFRSPSGLLSATQFTQPALTLMEKAAFEDMRSKGLVPEKCMFAGHSLGEYSALSSIANVMPIESLVDVVFYRGMTMQVAVPRDELGRSNYGMIAVNPSRVSSTFDDLALRFVIDHIGKQTGWLLEIVNYNVENQQYVAAGDLRALDTLTNTLNIVKVQKIAIDKLLDTMPVEKVAEHLSVIVDKVSKEAIEKPQPIDLKRGFACIPLKGISVPFHSSYLRSGVKPFERFLVKKIPKSAIKPAELIGRYIPNLTAKPFQITKEYFEYVFELTHSEKIKAILENWESYEKA</sequence>
<dbReference type="InterPro" id="IPR041099">
    <property type="entry name" value="FAS1_N"/>
</dbReference>
<dbReference type="FunFam" id="3.40.366.10:FF:000003">
    <property type="entry name" value="Fatty acid synthase subunit beta dehydratase"/>
    <property type="match status" value="1"/>
</dbReference>
<dbReference type="GO" id="GO:0004314">
    <property type="term" value="F:[acyl-carrier-protein] S-malonyltransferase activity"/>
    <property type="evidence" value="ECO:0007669"/>
    <property type="project" value="UniProtKB-EC"/>
</dbReference>
<dbReference type="InterPro" id="IPR040883">
    <property type="entry name" value="FAS_meander"/>
</dbReference>
<dbReference type="Gene3D" id="6.10.140.1400">
    <property type="match status" value="1"/>
</dbReference>
<dbReference type="GO" id="GO:0004312">
    <property type="term" value="F:fatty acid synthase activity"/>
    <property type="evidence" value="ECO:0007669"/>
    <property type="project" value="InterPro"/>
</dbReference>
<dbReference type="InterPro" id="IPR029069">
    <property type="entry name" value="HotDog_dom_sf"/>
</dbReference>
<dbReference type="CDD" id="cd03447">
    <property type="entry name" value="FAS_MaoC"/>
    <property type="match status" value="1"/>
</dbReference>
<keyword evidence="3 21" id="KW-0444">Lipid biosynthesis</keyword>
<feature type="active site" description="For malonyltransferase activity" evidence="22">
    <location>
        <position position="1822"/>
    </location>
</feature>
<dbReference type="SMART" id="SM00827">
    <property type="entry name" value="PKS_AT"/>
    <property type="match status" value="1"/>
</dbReference>
<dbReference type="GO" id="GO:0005835">
    <property type="term" value="C:fatty acid synthase complex"/>
    <property type="evidence" value="ECO:0007669"/>
    <property type="project" value="UniProtKB-UniRule"/>
</dbReference>
<dbReference type="STRING" id="13370.A0A448YRA9"/>
<comment type="catalytic activity">
    <reaction evidence="17 21">
        <text>(9Z)-octadecenoyl-[ACP] + H2O = (9Z)-octadecenoate + holo-[ACP] + H(+)</text>
        <dbReference type="Rhea" id="RHEA:15057"/>
        <dbReference type="Rhea" id="RHEA-COMP:9685"/>
        <dbReference type="Rhea" id="RHEA-COMP:9924"/>
        <dbReference type="ChEBI" id="CHEBI:15377"/>
        <dbReference type="ChEBI" id="CHEBI:15378"/>
        <dbReference type="ChEBI" id="CHEBI:30823"/>
        <dbReference type="ChEBI" id="CHEBI:64479"/>
        <dbReference type="ChEBI" id="CHEBI:78783"/>
        <dbReference type="EC" id="3.1.2.14"/>
    </reaction>
</comment>
<name>A0A448YRA9_BRENA</name>
<dbReference type="FunFam" id="3.40.366.10:FF:000007">
    <property type="entry name" value="Fatty acid synthase beta subunit dehydratase"/>
    <property type="match status" value="1"/>
</dbReference>
<dbReference type="Gene3D" id="3.10.129.10">
    <property type="entry name" value="Hotdog Thioesterase"/>
    <property type="match status" value="2"/>
</dbReference>
<dbReference type="GO" id="GO:0006633">
    <property type="term" value="P:fatty acid biosynthetic process"/>
    <property type="evidence" value="ECO:0007669"/>
    <property type="project" value="UniProtKB-KW"/>
</dbReference>
<comment type="catalytic activity">
    <reaction evidence="19 21">
        <text>holo-[ACP] + acetyl-CoA = acetyl-[ACP] + CoA</text>
        <dbReference type="Rhea" id="RHEA:41788"/>
        <dbReference type="Rhea" id="RHEA-COMP:9621"/>
        <dbReference type="Rhea" id="RHEA-COMP:9685"/>
        <dbReference type="ChEBI" id="CHEBI:57287"/>
        <dbReference type="ChEBI" id="CHEBI:57288"/>
        <dbReference type="ChEBI" id="CHEBI:64479"/>
        <dbReference type="ChEBI" id="CHEBI:78446"/>
        <dbReference type="EC" id="2.3.1.38"/>
    </reaction>
</comment>
<dbReference type="InterPro" id="IPR003965">
    <property type="entry name" value="Fatty_acid_synthase"/>
</dbReference>
<keyword evidence="7 21" id="KW-0521">NADP</keyword>
<dbReference type="Gene3D" id="1.20.930.70">
    <property type="match status" value="1"/>
</dbReference>
<dbReference type="InterPro" id="IPR001227">
    <property type="entry name" value="Ac_transferase_dom_sf"/>
</dbReference>
<dbReference type="FunFam" id="3.30.70.2430:FF:000001">
    <property type="entry name" value="Fatty acid synthase subunit beta"/>
    <property type="match status" value="1"/>
</dbReference>
<keyword evidence="26" id="KW-1185">Reference proteome</keyword>
<dbReference type="SUPFAM" id="SSF54637">
    <property type="entry name" value="Thioesterase/thiol ester dehydrase-isomerase"/>
    <property type="match status" value="2"/>
</dbReference>
<dbReference type="Gene3D" id="3.30.1120.100">
    <property type="match status" value="1"/>
</dbReference>
<dbReference type="EC" id="2.3.1.39" evidence="21"/>
<evidence type="ECO:0000256" key="18">
    <source>
        <dbReference type="ARBA" id="ARBA00048572"/>
    </source>
</evidence>
<dbReference type="EC" id="2.3.1.86" evidence="21"/>
<protein>
    <recommendedName>
        <fullName evidence="21">Fatty acid synthase subunit beta</fullName>
        <ecNumber evidence="21">2.3.1.86</ecNumber>
    </recommendedName>
    <domain>
        <recommendedName>
            <fullName evidence="21">3-hydroxyacyl-[acyl-carrier-protein] dehydratase</fullName>
            <ecNumber evidence="21">4.2.1.59</ecNumber>
        </recommendedName>
    </domain>
    <domain>
        <recommendedName>
            <fullName evidence="21">Enoyl-[acyl-carrier-protein] reductase [NADH]</fullName>
            <ecNumber evidence="21">1.3.1.9</ecNumber>
        </recommendedName>
    </domain>
    <domain>
        <recommendedName>
            <fullName evidence="21">[Acyl-carrier-protein] acetyltransferase</fullName>
            <ecNumber evidence="21">2.3.1.38</ecNumber>
        </recommendedName>
    </domain>
    <domain>
        <recommendedName>
            <fullName evidence="21">[Acyl-carrier-protein] malonyltransferase</fullName>
            <ecNumber evidence="21">2.3.1.39</ecNumber>
        </recommendedName>
    </domain>
    <domain>
        <recommendedName>
            <fullName evidence="21">S-acyl fatty acid synthase thioesterase</fullName>
            <ecNumber evidence="21">3.1.2.14</ecNumber>
        </recommendedName>
    </domain>
</protein>